<dbReference type="EC" id="3.2.1.89" evidence="3 6"/>
<dbReference type="Gene3D" id="3.20.20.80">
    <property type="entry name" value="Glycosidases"/>
    <property type="match status" value="1"/>
</dbReference>
<name>A0A9P8C1Z8_9HELO</name>
<organism evidence="7 8">
    <name type="scientific">Amylocarpus encephaloides</name>
    <dbReference type="NCBI Taxonomy" id="45428"/>
    <lineage>
        <taxon>Eukaryota</taxon>
        <taxon>Fungi</taxon>
        <taxon>Dikarya</taxon>
        <taxon>Ascomycota</taxon>
        <taxon>Pezizomycotina</taxon>
        <taxon>Leotiomycetes</taxon>
        <taxon>Helotiales</taxon>
        <taxon>Helotiales incertae sedis</taxon>
        <taxon>Amylocarpus</taxon>
    </lineage>
</organism>
<dbReference type="Pfam" id="PF07745">
    <property type="entry name" value="Glyco_hydro_53"/>
    <property type="match status" value="1"/>
</dbReference>
<evidence type="ECO:0000256" key="2">
    <source>
        <dbReference type="ARBA" id="ARBA00010687"/>
    </source>
</evidence>
<gene>
    <name evidence="7" type="ORF">BJ875DRAFT_138926</name>
</gene>
<keyword evidence="8" id="KW-1185">Reference proteome</keyword>
<dbReference type="InterPro" id="IPR017853">
    <property type="entry name" value="GH"/>
</dbReference>
<protein>
    <recommendedName>
        <fullName evidence="3 6">Arabinogalactan endo-beta-1,4-galactanase</fullName>
        <ecNumber evidence="3 6">3.2.1.89</ecNumber>
    </recommendedName>
</protein>
<comment type="similarity">
    <text evidence="2 6">Belongs to the glycosyl hydrolase 53 family.</text>
</comment>
<reference evidence="7" key="1">
    <citation type="journal article" date="2021" name="IMA Fungus">
        <title>Genomic characterization of three marine fungi, including Emericellopsis atlantica sp. nov. with signatures of a generalist lifestyle and marine biomass degradation.</title>
        <authorList>
            <person name="Hagestad O.C."/>
            <person name="Hou L."/>
            <person name="Andersen J.H."/>
            <person name="Hansen E.H."/>
            <person name="Altermark B."/>
            <person name="Li C."/>
            <person name="Kuhnert E."/>
            <person name="Cox R.J."/>
            <person name="Crous P.W."/>
            <person name="Spatafora J.W."/>
            <person name="Lail K."/>
            <person name="Amirebrahimi M."/>
            <person name="Lipzen A."/>
            <person name="Pangilinan J."/>
            <person name="Andreopoulos W."/>
            <person name="Hayes R.D."/>
            <person name="Ng V."/>
            <person name="Grigoriev I.V."/>
            <person name="Jackson S.A."/>
            <person name="Sutton T.D.S."/>
            <person name="Dobson A.D.W."/>
            <person name="Rama T."/>
        </authorList>
    </citation>
    <scope>NUCLEOTIDE SEQUENCE</scope>
    <source>
        <strain evidence="7">TRa018bII</strain>
    </source>
</reference>
<proteinExistence type="inferred from homology"/>
<evidence type="ECO:0000313" key="8">
    <source>
        <dbReference type="Proteomes" id="UP000824998"/>
    </source>
</evidence>
<evidence type="ECO:0000256" key="5">
    <source>
        <dbReference type="ARBA" id="ARBA00023295"/>
    </source>
</evidence>
<evidence type="ECO:0000256" key="6">
    <source>
        <dbReference type="RuleBase" id="RU361192"/>
    </source>
</evidence>
<accession>A0A9P8C1Z8</accession>
<keyword evidence="4 6" id="KW-0378">Hydrolase</keyword>
<dbReference type="AlphaFoldDB" id="A0A9P8C1Z8"/>
<dbReference type="InterPro" id="IPR011683">
    <property type="entry name" value="Glyco_hydro_53"/>
</dbReference>
<evidence type="ECO:0000256" key="1">
    <source>
        <dbReference type="ARBA" id="ARBA00001695"/>
    </source>
</evidence>
<feature type="chain" id="PRO_5040537910" description="Arabinogalactan endo-beta-1,4-galactanase" evidence="6">
    <location>
        <begin position="19"/>
        <end position="352"/>
    </location>
</feature>
<evidence type="ECO:0000256" key="4">
    <source>
        <dbReference type="ARBA" id="ARBA00022801"/>
    </source>
</evidence>
<dbReference type="GO" id="GO:0015926">
    <property type="term" value="F:glucosidase activity"/>
    <property type="evidence" value="ECO:0007669"/>
    <property type="project" value="InterPro"/>
</dbReference>
<dbReference type="FunFam" id="3.20.20.80:FF:000077">
    <property type="entry name" value="Arabinogalactan endo-beta-1,4-galactanase"/>
    <property type="match status" value="1"/>
</dbReference>
<dbReference type="SUPFAM" id="SSF51445">
    <property type="entry name" value="(Trans)glycosidases"/>
    <property type="match status" value="1"/>
</dbReference>
<evidence type="ECO:0000256" key="3">
    <source>
        <dbReference type="ARBA" id="ARBA00012556"/>
    </source>
</evidence>
<dbReference type="Proteomes" id="UP000824998">
    <property type="component" value="Unassembled WGS sequence"/>
</dbReference>
<dbReference type="EMBL" id="MU251639">
    <property type="protein sequence ID" value="KAG9230864.1"/>
    <property type="molecule type" value="Genomic_DNA"/>
</dbReference>
<dbReference type="GO" id="GO:0045490">
    <property type="term" value="P:pectin catabolic process"/>
    <property type="evidence" value="ECO:0007669"/>
    <property type="project" value="TreeGrafter"/>
</dbReference>
<dbReference type="PANTHER" id="PTHR34983">
    <property type="entry name" value="ARABINOGALACTAN ENDO-BETA-1,4-GALACTANASE A"/>
    <property type="match status" value="1"/>
</dbReference>
<keyword evidence="6" id="KW-0732">Signal</keyword>
<evidence type="ECO:0000313" key="7">
    <source>
        <dbReference type="EMBL" id="KAG9230864.1"/>
    </source>
</evidence>
<dbReference type="OrthoDB" id="110914at2759"/>
<sequence length="352" mass="37587">MLFHNIILPLLAPLVAKAALTYKGVDWSSTAMLEKSGKSFKTIAGATASFESILKSSGVNTVRQRIWVNPSDGNYNLAYNIALAKRAKAAGLSVYLDLHYSDTWADPAHQTPPRGWPSNIDDLAWQVYNYTLGISNDFQAAGIQPTIISIGNEITAGMLWPLGKTATPANLARLLHSASAGVKSSSLSPQPKIMIHTDNGWNWSTQSWFYKLILAQGSLLNTDFDIIGLSYYPFYNAAATLSSLRASLNNVASTFSKQIVIAETDWPVSCPSPRYGFPSDTSGIAKSVAGQTSWMKTVAAAVAAVPNSMGVGLFYWEPGFLGNGGLGSSCADNLMVESNGAARSSLAVFGSI</sequence>
<comment type="caution">
    <text evidence="7">The sequence shown here is derived from an EMBL/GenBank/DDBJ whole genome shotgun (WGS) entry which is preliminary data.</text>
</comment>
<keyword evidence="5 6" id="KW-0326">Glycosidase</keyword>
<dbReference type="GO" id="GO:0031218">
    <property type="term" value="F:arabinogalactan endo-1,4-beta-galactosidase activity"/>
    <property type="evidence" value="ECO:0007669"/>
    <property type="project" value="UniProtKB-EC"/>
</dbReference>
<feature type="signal peptide" evidence="6">
    <location>
        <begin position="1"/>
        <end position="18"/>
    </location>
</feature>
<dbReference type="PANTHER" id="PTHR34983:SF1">
    <property type="entry name" value="ARABINOGALACTAN ENDO-BETA-1,4-GALACTANASE A"/>
    <property type="match status" value="1"/>
</dbReference>
<comment type="catalytic activity">
    <reaction evidence="1 6">
        <text>The enzyme specifically hydrolyzes (1-&gt;4)-beta-D-galactosidic linkages in type I arabinogalactans.</text>
        <dbReference type="EC" id="3.2.1.89"/>
    </reaction>
</comment>